<evidence type="ECO:0000256" key="2">
    <source>
        <dbReference type="ARBA" id="ARBA00006171"/>
    </source>
</evidence>
<evidence type="ECO:0000256" key="4">
    <source>
        <dbReference type="ARBA" id="ARBA00022842"/>
    </source>
</evidence>
<proteinExistence type="inferred from homology"/>
<dbReference type="GO" id="GO:0046872">
    <property type="term" value="F:metal ion binding"/>
    <property type="evidence" value="ECO:0007669"/>
    <property type="project" value="UniProtKB-KW"/>
</dbReference>
<keyword evidence="3" id="KW-0479">Metal-binding</keyword>
<keyword evidence="4" id="KW-0460">Magnesium</keyword>
<dbReference type="Proteomes" id="UP000036700">
    <property type="component" value="Chromosome"/>
</dbReference>
<evidence type="ECO:0000256" key="1">
    <source>
        <dbReference type="ARBA" id="ARBA00001946"/>
    </source>
</evidence>
<dbReference type="Gene3D" id="1.10.150.240">
    <property type="entry name" value="Putative phosphatase, domain 2"/>
    <property type="match status" value="1"/>
</dbReference>
<dbReference type="SFLD" id="SFLDS00003">
    <property type="entry name" value="Haloacid_Dehalogenase"/>
    <property type="match status" value="1"/>
</dbReference>
<dbReference type="GO" id="GO:0016787">
    <property type="term" value="F:hydrolase activity"/>
    <property type="evidence" value="ECO:0007669"/>
    <property type="project" value="UniProtKB-KW"/>
</dbReference>
<accession>A0A0G3EL97</accession>
<dbReference type="KEGG" id="ptx:ABW99_05375"/>
<dbReference type="AlphaFoldDB" id="A0A0G3EL97"/>
<evidence type="ECO:0000313" key="5">
    <source>
        <dbReference type="EMBL" id="AKJ67740.1"/>
    </source>
</evidence>
<dbReference type="EMBL" id="CP011568">
    <property type="protein sequence ID" value="AKJ67740.1"/>
    <property type="molecule type" value="Genomic_DNA"/>
</dbReference>
<dbReference type="InterPro" id="IPR036412">
    <property type="entry name" value="HAD-like_sf"/>
</dbReference>
<keyword evidence="5" id="KW-0378">Hydrolase</keyword>
<evidence type="ECO:0000313" key="6">
    <source>
        <dbReference type="Proteomes" id="UP000036700"/>
    </source>
</evidence>
<dbReference type="SFLD" id="SFLDG01129">
    <property type="entry name" value="C1.5:_HAD__Beta-PGM__Phosphata"/>
    <property type="match status" value="1"/>
</dbReference>
<dbReference type="PANTHER" id="PTHR46193:SF10">
    <property type="entry name" value="6-PHOSPHOGLUCONATE PHOSPHATASE"/>
    <property type="match status" value="1"/>
</dbReference>
<evidence type="ECO:0000256" key="3">
    <source>
        <dbReference type="ARBA" id="ARBA00022723"/>
    </source>
</evidence>
<dbReference type="InterPro" id="IPR023214">
    <property type="entry name" value="HAD_sf"/>
</dbReference>
<organism evidence="5 6">
    <name type="scientific">Pandoraea thiooxydans</name>
    <dbReference type="NCBI Taxonomy" id="445709"/>
    <lineage>
        <taxon>Bacteria</taxon>
        <taxon>Pseudomonadati</taxon>
        <taxon>Pseudomonadota</taxon>
        <taxon>Betaproteobacteria</taxon>
        <taxon>Burkholderiales</taxon>
        <taxon>Burkholderiaceae</taxon>
        <taxon>Pandoraea</taxon>
    </lineage>
</organism>
<keyword evidence="6" id="KW-1185">Reference proteome</keyword>
<protein>
    <submittedName>
        <fullName evidence="5">HAD family hydrolase</fullName>
    </submittedName>
</protein>
<dbReference type="PATRIC" id="fig|445709.3.peg.1158"/>
<dbReference type="Pfam" id="PF00702">
    <property type="entry name" value="Hydrolase"/>
    <property type="match status" value="1"/>
</dbReference>
<dbReference type="InterPro" id="IPR023198">
    <property type="entry name" value="PGP-like_dom2"/>
</dbReference>
<name>A0A0G3EL97_9BURK</name>
<sequence length="232" mass="24646">MPEFPFDAILFDCDGVLVDSEPITNRVLAEMLGELGWCVSVEETMRIFTGKAVKDERALIEARTGAALTPEWLAAFRERRNEAIERELIEIPGAPLAVRALHDALAGRIAVASGADRRKVELQLAKVGILDCFEGRIFSGHEMPRSKPHPDVYLAAAQALAVEPGRCAVIEDTVTGARAGVAAGATVFGYSPSDTGHSSPAALRAAGVTHVFREMAQLPALLTAWSGSQGGG</sequence>
<comment type="cofactor">
    <cofactor evidence="1">
        <name>Mg(2+)</name>
        <dbReference type="ChEBI" id="CHEBI:18420"/>
    </cofactor>
</comment>
<dbReference type="RefSeq" id="WP_047213453.1">
    <property type="nucleotide sequence ID" value="NZ_CP011568.3"/>
</dbReference>
<dbReference type="SUPFAM" id="SSF56784">
    <property type="entry name" value="HAD-like"/>
    <property type="match status" value="1"/>
</dbReference>
<comment type="similarity">
    <text evidence="2">Belongs to the HAD-like hydrolase superfamily. CbbY/CbbZ/Gph/YieH family.</text>
</comment>
<dbReference type="InterPro" id="IPR006439">
    <property type="entry name" value="HAD-SF_hydro_IA"/>
</dbReference>
<dbReference type="OrthoDB" id="9800058at2"/>
<dbReference type="STRING" id="445709.ABW99_05375"/>
<dbReference type="NCBIfam" id="TIGR01509">
    <property type="entry name" value="HAD-SF-IA-v3"/>
    <property type="match status" value="1"/>
</dbReference>
<dbReference type="Gene3D" id="3.40.50.1000">
    <property type="entry name" value="HAD superfamily/HAD-like"/>
    <property type="match status" value="1"/>
</dbReference>
<gene>
    <name evidence="5" type="ORF">ABW99_05375</name>
</gene>
<dbReference type="PANTHER" id="PTHR46193">
    <property type="entry name" value="6-PHOSPHOGLUCONATE PHOSPHATASE"/>
    <property type="match status" value="1"/>
</dbReference>
<reference evidence="6" key="1">
    <citation type="submission" date="2015-06" db="EMBL/GenBank/DDBJ databases">
        <authorList>
            <person name="Lim Y.L."/>
            <person name="Ee R."/>
            <person name="Yong D."/>
            <person name="How K.Y."/>
            <person name="Yin W.F."/>
            <person name="Chan K.G."/>
        </authorList>
    </citation>
    <scope>NUCLEOTIDE SEQUENCE [LARGE SCALE GENOMIC DNA]</scope>
    <source>
        <strain evidence="6">DSM 25325</strain>
    </source>
</reference>
<dbReference type="InterPro" id="IPR051600">
    <property type="entry name" value="Beta-PGM-like"/>
</dbReference>